<dbReference type="RefSeq" id="WP_169385337.1">
    <property type="nucleotide sequence ID" value="NZ_JAAXLA010000103.1"/>
</dbReference>
<evidence type="ECO:0000256" key="3">
    <source>
        <dbReference type="ARBA" id="ARBA00023186"/>
    </source>
</evidence>
<evidence type="ECO:0000256" key="4">
    <source>
        <dbReference type="SAM" id="MobiDB-lite"/>
    </source>
</evidence>
<dbReference type="Pfam" id="PF00012">
    <property type="entry name" value="HSP70"/>
    <property type="match status" value="1"/>
</dbReference>
<dbReference type="Gene3D" id="3.90.640.10">
    <property type="entry name" value="Actin, Chain A, domain 4"/>
    <property type="match status" value="1"/>
</dbReference>
<keyword evidence="2" id="KW-0067">ATP-binding</keyword>
<sequence length="421" mass="42926">MDGFAVLGITAERLAAVRPGGLFHDFTRRVGDPVPVIGRDGSTCSGAELVAIAVACIVRERAAGGRAHVTIAHPSAWGDHEIAELRSALAGVGFAGDGVSLVTAAEAAFTTVESAPGVGFARTVALVDVGDRFTDLALIHRSEGGPVHVRPAACTEELSGTVLDRAVAAYVVEQVRSEVPALDPGDSANWPWLRELAARCRAAREQLSRETSAVVPVALRGFERRLRLTRPEFESLIREPVVRGTAAVARTVDGARAGGLVVDAVALTGGASATPLIVEAISARLRLPVLTGPHPAVAAASGAAGIAAARPARPLIEPVRPAVVTAAAPVSRRRVVRPAPVTVAARARDGGDTAVPTLQRRAARRSRVRPAVIGSIAAIAAVLGMGGYAATPAPGSSAHDLGPISSTGAADLGGGGYGHTR</sequence>
<protein>
    <submittedName>
        <fullName evidence="5">Hsp70 family protein</fullName>
    </submittedName>
</protein>
<gene>
    <name evidence="5" type="ORF">HF526_31685</name>
</gene>
<organism evidence="5 6">
    <name type="scientific">Pseudonocardia acidicola</name>
    <dbReference type="NCBI Taxonomy" id="2724939"/>
    <lineage>
        <taxon>Bacteria</taxon>
        <taxon>Bacillati</taxon>
        <taxon>Actinomycetota</taxon>
        <taxon>Actinomycetes</taxon>
        <taxon>Pseudonocardiales</taxon>
        <taxon>Pseudonocardiaceae</taxon>
        <taxon>Pseudonocardia</taxon>
    </lineage>
</organism>
<dbReference type="InterPro" id="IPR043129">
    <property type="entry name" value="ATPase_NBD"/>
</dbReference>
<evidence type="ECO:0000256" key="1">
    <source>
        <dbReference type="ARBA" id="ARBA00022741"/>
    </source>
</evidence>
<keyword evidence="6" id="KW-1185">Reference proteome</keyword>
<dbReference type="Gene3D" id="3.30.420.40">
    <property type="match status" value="2"/>
</dbReference>
<name>A0ABX1SLV6_9PSEU</name>
<evidence type="ECO:0000313" key="5">
    <source>
        <dbReference type="EMBL" id="NMI01823.1"/>
    </source>
</evidence>
<feature type="compositionally biased region" description="Gly residues" evidence="4">
    <location>
        <begin position="411"/>
        <end position="421"/>
    </location>
</feature>
<feature type="region of interest" description="Disordered" evidence="4">
    <location>
        <begin position="394"/>
        <end position="421"/>
    </location>
</feature>
<dbReference type="EMBL" id="JAAXLA010000103">
    <property type="protein sequence ID" value="NMI01823.1"/>
    <property type="molecule type" value="Genomic_DNA"/>
</dbReference>
<evidence type="ECO:0000313" key="6">
    <source>
        <dbReference type="Proteomes" id="UP000820669"/>
    </source>
</evidence>
<dbReference type="SUPFAM" id="SSF53067">
    <property type="entry name" value="Actin-like ATPase domain"/>
    <property type="match status" value="1"/>
</dbReference>
<dbReference type="PANTHER" id="PTHR42749:SF1">
    <property type="entry name" value="CELL SHAPE-DETERMINING PROTEIN MREB"/>
    <property type="match status" value="1"/>
</dbReference>
<reference evidence="5 6" key="1">
    <citation type="submission" date="2020-04" db="EMBL/GenBank/DDBJ databases">
        <authorList>
            <person name="Klaysubun C."/>
            <person name="Duangmal K."/>
            <person name="Lipun K."/>
        </authorList>
    </citation>
    <scope>NUCLEOTIDE SEQUENCE [LARGE SCALE GENOMIC DNA]</scope>
    <source>
        <strain evidence="5 6">K10HN5</strain>
    </source>
</reference>
<keyword evidence="1" id="KW-0547">Nucleotide-binding</keyword>
<dbReference type="Proteomes" id="UP000820669">
    <property type="component" value="Unassembled WGS sequence"/>
</dbReference>
<evidence type="ECO:0000256" key="2">
    <source>
        <dbReference type="ARBA" id="ARBA00022840"/>
    </source>
</evidence>
<dbReference type="InterPro" id="IPR013126">
    <property type="entry name" value="Hsp_70_fam"/>
</dbReference>
<dbReference type="CDD" id="cd10170">
    <property type="entry name" value="ASKHA_NBD_HSP70"/>
    <property type="match status" value="1"/>
</dbReference>
<keyword evidence="3" id="KW-0143">Chaperone</keyword>
<comment type="caution">
    <text evidence="5">The sequence shown here is derived from an EMBL/GenBank/DDBJ whole genome shotgun (WGS) entry which is preliminary data.</text>
</comment>
<accession>A0ABX1SLV6</accession>
<proteinExistence type="predicted"/>
<dbReference type="PANTHER" id="PTHR42749">
    <property type="entry name" value="CELL SHAPE-DETERMINING PROTEIN MREB"/>
    <property type="match status" value="1"/>
</dbReference>